<feature type="domain" description="Histone chaperone RTT106/FACT complex subunit SPT16-like middle" evidence="14">
    <location>
        <begin position="318"/>
        <end position="408"/>
    </location>
</feature>
<dbReference type="InterPro" id="IPR011993">
    <property type="entry name" value="PH-like_dom_sf"/>
</dbReference>
<dbReference type="RefSeq" id="XP_009021432.1">
    <property type="nucleotide sequence ID" value="XM_009023184.1"/>
</dbReference>
<evidence type="ECO:0000256" key="13">
    <source>
        <dbReference type="SAM" id="MobiDB-lite"/>
    </source>
</evidence>
<reference evidence="16" key="3">
    <citation type="submission" date="2015-06" db="UniProtKB">
        <authorList>
            <consortium name="EnsemblMetazoa"/>
        </authorList>
    </citation>
    <scope>IDENTIFICATION</scope>
</reference>
<dbReference type="FunFam" id="2.30.29.220:FF:000001">
    <property type="entry name" value="FACT complex subunit SSRP1"/>
    <property type="match status" value="1"/>
</dbReference>
<comment type="subcellular location">
    <subcellularLocation>
        <location evidence="1">Nucleus</location>
        <location evidence="1">Nucleolus</location>
    </subcellularLocation>
    <subcellularLocation>
        <location evidence="12">Nucleus</location>
    </subcellularLocation>
    <subcellularLocation>
        <location evidence="12">Chromosome</location>
    </subcellularLocation>
</comment>
<dbReference type="Gene3D" id="2.30.29.30">
    <property type="entry name" value="Pleckstrin-homology domain (PH domain)/Phosphotyrosine-binding domain (PTB)"/>
    <property type="match status" value="2"/>
</dbReference>
<dbReference type="Gene3D" id="2.30.29.150">
    <property type="match status" value="1"/>
</dbReference>
<keyword evidence="8" id="KW-0238">DNA-binding</keyword>
<evidence type="ECO:0000256" key="3">
    <source>
        <dbReference type="ARBA" id="ARBA00016104"/>
    </source>
</evidence>
<sequence>QNSGKLKFQSNNITFKNVKTGKIDQYQINDLEQAFWLTRARCNCLKIVLKPGLTYKFDGFRESDFEKVSEFIKKNYDLKLEKKDSALKGWNWGNAKFNGNTLDFQIENATAFEIPLTNISHSLASKNEVTIEFHQNDDAPVSLMELRFHIPSDSAADVDPITEFHNSIMSKADVVQATGDAITIFNVHCLTPRGNYEIKIFPSFLQLHGKTFDYKIPYTTILRLFLLPHRDGRQFYFMANPPIKQGQTRYHFLILLFNREVETTLELSLTQQDINEKYDGKLQKEMSGPEHEVISRIMKVLVNKKITVPGSFLGHTRTHSISCSYKAATGSLYPLERGFVFVHKPPIHVRFDEISVVNFGRSAGSTRYFDFDVETTSGPVYNFVGIEKDEYGQLFDFVKQKNLRVKNVDKTDEKSVPVYGDDMEESDDDDRVHNAYMEKMKSQRQDKDADEDDDESGIKHFPFLPIIIY</sequence>
<dbReference type="AlphaFoldDB" id="T1G514"/>
<dbReference type="OMA" id="CGENDDM"/>
<keyword evidence="10 12" id="KW-0234">DNA repair</keyword>
<keyword evidence="11 12" id="KW-0539">Nucleus</keyword>
<dbReference type="SMART" id="SM01287">
    <property type="entry name" value="Rtt106"/>
    <property type="match status" value="1"/>
</dbReference>
<evidence type="ECO:0000256" key="8">
    <source>
        <dbReference type="ARBA" id="ARBA00023125"/>
    </source>
</evidence>
<evidence type="ECO:0000313" key="16">
    <source>
        <dbReference type="EnsemblMetazoa" id="HelroP83167"/>
    </source>
</evidence>
<dbReference type="EnsemblMetazoa" id="HelroT83167">
    <property type="protein sequence ID" value="HelroP83167"/>
    <property type="gene ID" value="HelroG83167"/>
</dbReference>
<dbReference type="PRINTS" id="PR00887">
    <property type="entry name" value="SSRCOGNITION"/>
</dbReference>
<evidence type="ECO:0000256" key="7">
    <source>
        <dbReference type="ARBA" id="ARBA00023015"/>
    </source>
</evidence>
<dbReference type="CDD" id="cd13230">
    <property type="entry name" value="PH1_SSRP1-like"/>
    <property type="match status" value="1"/>
</dbReference>
<dbReference type="PANTHER" id="PTHR45849">
    <property type="entry name" value="FACT COMPLEX SUBUNIT SSRP1"/>
    <property type="match status" value="1"/>
</dbReference>
<keyword evidence="7 12" id="KW-0805">Transcription regulation</keyword>
<keyword evidence="9 12" id="KW-0804">Transcription</keyword>
<dbReference type="CTD" id="20216162"/>
<dbReference type="GO" id="GO:0042393">
    <property type="term" value="F:histone binding"/>
    <property type="evidence" value="ECO:0000318"/>
    <property type="project" value="GO_Central"/>
</dbReference>
<proteinExistence type="inferred from homology"/>
<dbReference type="InterPro" id="IPR050454">
    <property type="entry name" value="RTT106/SSRP1_HistChap/FACT"/>
</dbReference>
<dbReference type="FunFam" id="2.30.29.30:FF:000098">
    <property type="entry name" value="Fact complex subunit ssrp1"/>
    <property type="match status" value="1"/>
</dbReference>
<evidence type="ECO:0000256" key="11">
    <source>
        <dbReference type="ARBA" id="ARBA00023242"/>
    </source>
</evidence>
<feature type="region of interest" description="Disordered" evidence="13">
    <location>
        <begin position="416"/>
        <end position="458"/>
    </location>
</feature>
<dbReference type="InterPro" id="IPR024954">
    <property type="entry name" value="SSRP1_DD"/>
</dbReference>
<keyword evidence="6 12" id="KW-0227">DNA damage</keyword>
<keyword evidence="5 12" id="KW-0235">DNA replication</keyword>
<dbReference type="Pfam" id="PF21103">
    <property type="entry name" value="PH1_SSRP1-like"/>
    <property type="match status" value="1"/>
</dbReference>
<evidence type="ECO:0000256" key="6">
    <source>
        <dbReference type="ARBA" id="ARBA00022763"/>
    </source>
</evidence>
<dbReference type="Pfam" id="PF17292">
    <property type="entry name" value="POB3_N"/>
    <property type="match status" value="1"/>
</dbReference>
<dbReference type="FunCoup" id="T1G514">
    <property type="interactions" value="1988"/>
</dbReference>
<evidence type="ECO:0000256" key="12">
    <source>
        <dbReference type="RuleBase" id="RU364013"/>
    </source>
</evidence>
<dbReference type="Gene3D" id="2.30.29.220">
    <property type="entry name" value="Structure-specific recognition protein (SSRP1)"/>
    <property type="match status" value="1"/>
</dbReference>
<dbReference type="GeneID" id="20216162"/>
<accession>T1G514</accession>
<dbReference type="InterPro" id="IPR048993">
    <property type="entry name" value="SSRP1-like_PH1"/>
</dbReference>
<gene>
    <name evidence="16" type="primary">20216162</name>
    <name evidence="15" type="ORF">HELRODRAFT_83167</name>
</gene>
<dbReference type="SUPFAM" id="SSF50729">
    <property type="entry name" value="PH domain-like"/>
    <property type="match status" value="1"/>
</dbReference>
<dbReference type="GO" id="GO:0003677">
    <property type="term" value="F:DNA binding"/>
    <property type="evidence" value="ECO:0007669"/>
    <property type="project" value="UniProtKB-KW"/>
</dbReference>
<dbReference type="InterPro" id="IPR000969">
    <property type="entry name" value="SSRP1/POB3"/>
</dbReference>
<dbReference type="EMBL" id="AMQM01005427">
    <property type="status" value="NOT_ANNOTATED_CDS"/>
    <property type="molecule type" value="Genomic_DNA"/>
</dbReference>
<organism evidence="16 17">
    <name type="scientific">Helobdella robusta</name>
    <name type="common">Californian leech</name>
    <dbReference type="NCBI Taxonomy" id="6412"/>
    <lineage>
        <taxon>Eukaryota</taxon>
        <taxon>Metazoa</taxon>
        <taxon>Spiralia</taxon>
        <taxon>Lophotrochozoa</taxon>
        <taxon>Annelida</taxon>
        <taxon>Clitellata</taxon>
        <taxon>Hirudinea</taxon>
        <taxon>Rhynchobdellida</taxon>
        <taxon>Glossiphoniidae</taxon>
        <taxon>Helobdella</taxon>
    </lineage>
</organism>
<dbReference type="Pfam" id="PF03531">
    <property type="entry name" value="SSrecog"/>
    <property type="match status" value="1"/>
</dbReference>
<keyword evidence="4 12" id="KW-0158">Chromosome</keyword>
<dbReference type="GO" id="GO:0035101">
    <property type="term" value="C:FACT complex"/>
    <property type="evidence" value="ECO:0000318"/>
    <property type="project" value="GO_Central"/>
</dbReference>
<dbReference type="InParanoid" id="T1G514"/>
<comment type="function">
    <text evidence="12">Component of the FACT complex, a general chromatin factor that acts to reorganize nucleosomes. The FACT complex is involved in multiple processes that require DNA as a template such as mRNA elongation, DNA replication and DNA repair. During transcription elongation the FACT complex acts as a histone chaperone that both destabilizes and restores nucleosomal structure. It facilitates the passage of RNA polymerase II and transcription by promoting the dissociation of one histone H2A-H2B dimer from the nucleosome, then subsequently promotes the reestablishment of the nucleosome following the passage of RNA polymerase II.</text>
</comment>
<dbReference type="HOGENOM" id="CLU_017374_3_1_1"/>
<reference evidence="15 17" key="2">
    <citation type="journal article" date="2013" name="Nature">
        <title>Insights into bilaterian evolution from three spiralian genomes.</title>
        <authorList>
            <person name="Simakov O."/>
            <person name="Marletaz F."/>
            <person name="Cho S.J."/>
            <person name="Edsinger-Gonzales E."/>
            <person name="Havlak P."/>
            <person name="Hellsten U."/>
            <person name="Kuo D.H."/>
            <person name="Larsson T."/>
            <person name="Lv J."/>
            <person name="Arendt D."/>
            <person name="Savage R."/>
            <person name="Osoegawa K."/>
            <person name="de Jong P."/>
            <person name="Grimwood J."/>
            <person name="Chapman J.A."/>
            <person name="Shapiro H."/>
            <person name="Aerts A."/>
            <person name="Otillar R.P."/>
            <person name="Terry A.Y."/>
            <person name="Boore J.L."/>
            <person name="Grigoriev I.V."/>
            <person name="Lindberg D.R."/>
            <person name="Seaver E.C."/>
            <person name="Weisblat D.A."/>
            <person name="Putnam N.H."/>
            <person name="Rokhsar D.S."/>
        </authorList>
    </citation>
    <scope>NUCLEOTIDE SEQUENCE</scope>
</reference>
<evidence type="ECO:0000256" key="5">
    <source>
        <dbReference type="ARBA" id="ARBA00022705"/>
    </source>
</evidence>
<dbReference type="STRING" id="6412.T1G514"/>
<dbReference type="EMBL" id="KB096945">
    <property type="protein sequence ID" value="ESO00382.1"/>
    <property type="molecule type" value="Genomic_DNA"/>
</dbReference>
<dbReference type="GO" id="GO:0006281">
    <property type="term" value="P:DNA repair"/>
    <property type="evidence" value="ECO:0007669"/>
    <property type="project" value="UniProtKB-KW"/>
</dbReference>
<dbReference type="InterPro" id="IPR035417">
    <property type="entry name" value="SSRP1/POB3_N"/>
</dbReference>
<reference evidence="17" key="1">
    <citation type="submission" date="2012-12" db="EMBL/GenBank/DDBJ databases">
        <authorList>
            <person name="Hellsten U."/>
            <person name="Grimwood J."/>
            <person name="Chapman J.A."/>
            <person name="Shapiro H."/>
            <person name="Aerts A."/>
            <person name="Otillar R.P."/>
            <person name="Terry A.Y."/>
            <person name="Boore J.L."/>
            <person name="Simakov O."/>
            <person name="Marletaz F."/>
            <person name="Cho S.-J."/>
            <person name="Edsinger-Gonzales E."/>
            <person name="Havlak P."/>
            <person name="Kuo D.-H."/>
            <person name="Larsson T."/>
            <person name="Lv J."/>
            <person name="Arendt D."/>
            <person name="Savage R."/>
            <person name="Osoegawa K."/>
            <person name="de Jong P."/>
            <person name="Lindberg D.R."/>
            <person name="Seaver E.C."/>
            <person name="Weisblat D.A."/>
            <person name="Putnam N.H."/>
            <person name="Grigoriev I.V."/>
            <person name="Rokhsar D.S."/>
        </authorList>
    </citation>
    <scope>NUCLEOTIDE SEQUENCE</scope>
</reference>
<dbReference type="GO" id="GO:0005730">
    <property type="term" value="C:nucleolus"/>
    <property type="evidence" value="ECO:0007669"/>
    <property type="project" value="UniProtKB-SubCell"/>
</dbReference>
<protein>
    <recommendedName>
        <fullName evidence="3 12">FACT complex subunit SSRP1</fullName>
    </recommendedName>
</protein>
<dbReference type="GO" id="GO:0006260">
    <property type="term" value="P:DNA replication"/>
    <property type="evidence" value="ECO:0007669"/>
    <property type="project" value="UniProtKB-KW"/>
</dbReference>
<dbReference type="FunFam" id="2.30.29.30:FF:000119">
    <property type="entry name" value="FACT complex subunit SSRP1"/>
    <property type="match status" value="1"/>
</dbReference>
<evidence type="ECO:0000259" key="14">
    <source>
        <dbReference type="SMART" id="SM01287"/>
    </source>
</evidence>
<dbReference type="GO" id="GO:1902275">
    <property type="term" value="P:regulation of chromatin organization"/>
    <property type="evidence" value="ECO:0000318"/>
    <property type="project" value="GO_Central"/>
</dbReference>
<comment type="similarity">
    <text evidence="2 12">Belongs to the SSRP1 family.</text>
</comment>
<evidence type="ECO:0000256" key="4">
    <source>
        <dbReference type="ARBA" id="ARBA00022454"/>
    </source>
</evidence>
<dbReference type="KEGG" id="hro:HELRODRAFT_83167"/>
<evidence type="ECO:0000313" key="17">
    <source>
        <dbReference type="Proteomes" id="UP000015101"/>
    </source>
</evidence>
<dbReference type="PANTHER" id="PTHR45849:SF1">
    <property type="entry name" value="FACT COMPLEX SUBUNIT SSRP1"/>
    <property type="match status" value="1"/>
</dbReference>
<dbReference type="Proteomes" id="UP000015101">
    <property type="component" value="Unassembled WGS sequence"/>
</dbReference>
<feature type="compositionally biased region" description="Basic and acidic residues" evidence="13">
    <location>
        <begin position="430"/>
        <end position="447"/>
    </location>
</feature>
<evidence type="ECO:0000256" key="1">
    <source>
        <dbReference type="ARBA" id="ARBA00004604"/>
    </source>
</evidence>
<evidence type="ECO:0000313" key="15">
    <source>
        <dbReference type="EMBL" id="ESO00382.1"/>
    </source>
</evidence>
<dbReference type="CDD" id="cd13231">
    <property type="entry name" value="PH2_SSRP1-like"/>
    <property type="match status" value="1"/>
</dbReference>
<evidence type="ECO:0000256" key="10">
    <source>
        <dbReference type="ARBA" id="ARBA00023204"/>
    </source>
</evidence>
<dbReference type="OrthoDB" id="498543at2759"/>
<dbReference type="eggNOG" id="KOG0526">
    <property type="taxonomic scope" value="Eukaryota"/>
</dbReference>
<dbReference type="InterPro" id="IPR038167">
    <property type="entry name" value="SSRP1_sf"/>
</dbReference>
<dbReference type="InterPro" id="IPR013719">
    <property type="entry name" value="RTT106/SPT16-like_middle_dom"/>
</dbReference>
<keyword evidence="17" id="KW-1185">Reference proteome</keyword>
<dbReference type="Pfam" id="PF08512">
    <property type="entry name" value="Rttp106-like_middle"/>
    <property type="match status" value="1"/>
</dbReference>
<evidence type="ECO:0000256" key="9">
    <source>
        <dbReference type="ARBA" id="ARBA00023163"/>
    </source>
</evidence>
<name>T1G514_HELRO</name>
<dbReference type="GO" id="GO:0031491">
    <property type="term" value="F:nucleosome binding"/>
    <property type="evidence" value="ECO:0000318"/>
    <property type="project" value="GO_Central"/>
</dbReference>
<evidence type="ECO:0000256" key="2">
    <source>
        <dbReference type="ARBA" id="ARBA00010060"/>
    </source>
</evidence>
<dbReference type="FunFam" id="2.30.29.150:FF:000001">
    <property type="entry name" value="Fact complex subunit ssrp1"/>
    <property type="match status" value="1"/>
</dbReference>